<evidence type="ECO:0000313" key="2">
    <source>
        <dbReference type="EMBL" id="VVE28378.1"/>
    </source>
</evidence>
<proteinExistence type="predicted"/>
<evidence type="ECO:0000313" key="3">
    <source>
        <dbReference type="Proteomes" id="UP000366945"/>
    </source>
</evidence>
<dbReference type="AlphaFoldDB" id="A0A5E4WU55"/>
<name>A0A5E4WU55_9BURK</name>
<dbReference type="EMBL" id="CABPSK010000003">
    <property type="protein sequence ID" value="VVE28378.1"/>
    <property type="molecule type" value="Genomic_DNA"/>
</dbReference>
<evidence type="ECO:0008006" key="4">
    <source>
        <dbReference type="Google" id="ProtNLM"/>
    </source>
</evidence>
<sequence length="168" mass="18573">MSSDYTDLADEYAADEKSSASTVGKKLLSPKPPPGTQLSPRERKVWDYICHVLREEGLPHMTAGLAIAVVCKTFIRWVNTELQLQEFEASNSGSYFIKTKTGFEQPHQFFYAAQTLKTELLKWLPESCLTLPSSVMARAKLGDDGQQDDLFGDLLQSALAAPASKSLN</sequence>
<evidence type="ECO:0000256" key="1">
    <source>
        <dbReference type="SAM" id="MobiDB-lite"/>
    </source>
</evidence>
<keyword evidence="3" id="KW-1185">Reference proteome</keyword>
<gene>
    <name evidence="2" type="ORF">PPN31114_03522</name>
</gene>
<protein>
    <recommendedName>
        <fullName evidence="4">Terminase</fullName>
    </recommendedName>
</protein>
<reference evidence="2 3" key="1">
    <citation type="submission" date="2019-08" db="EMBL/GenBank/DDBJ databases">
        <authorList>
            <person name="Peeters C."/>
        </authorList>
    </citation>
    <scope>NUCLEOTIDE SEQUENCE [LARGE SCALE GENOMIC DNA]</scope>
    <source>
        <strain evidence="2 3">LMG 31114</strain>
    </source>
</reference>
<feature type="region of interest" description="Disordered" evidence="1">
    <location>
        <begin position="1"/>
        <end position="40"/>
    </location>
</feature>
<dbReference type="GeneID" id="300405531"/>
<dbReference type="RefSeq" id="WP_246182615.1">
    <property type="nucleotide sequence ID" value="NZ_CABPSK010000003.1"/>
</dbReference>
<dbReference type="Proteomes" id="UP000366945">
    <property type="component" value="Unassembled WGS sequence"/>
</dbReference>
<accession>A0A5E4WU55</accession>
<organism evidence="2 3">
    <name type="scientific">Pandoraea pneumonica</name>
    <dbReference type="NCBI Taxonomy" id="2508299"/>
    <lineage>
        <taxon>Bacteria</taxon>
        <taxon>Pseudomonadati</taxon>
        <taxon>Pseudomonadota</taxon>
        <taxon>Betaproteobacteria</taxon>
        <taxon>Burkholderiales</taxon>
        <taxon>Burkholderiaceae</taxon>
        <taxon>Pandoraea</taxon>
    </lineage>
</organism>